<proteinExistence type="predicted"/>
<dbReference type="EMBL" id="DF848473">
    <property type="protein sequence ID" value="GAT53759.1"/>
    <property type="molecule type" value="Genomic_DNA"/>
</dbReference>
<feature type="region of interest" description="Disordered" evidence="1">
    <location>
        <begin position="638"/>
        <end position="657"/>
    </location>
</feature>
<sequence length="691" mass="80015">MSSGCPAIDRKTKTRCGQPIRRREWCYGHWKAQKNHYDSYKYDSDAYARFDNTTVCTDYDLIAACGDSSQLARWARELRIKQNLCRRAIDSRRYHHNRFFGGGDDAHLRFINELCEERTFMDSVFDAIARRYDELSAANLPTEPDRDSEEVEAVMQYHHDTPTSARAELLERLFSFRKFERLHKDDPERWTRFVDFMERIIIQTLRRRAGIRPLLDCLGAAPDLTLHAFLADESVITFEELQQVYVAVHLVHPRYVLRSISDAFRSTEDPHIFILGRRIFEEPTPNPCLDAWDMFEDFMPARKWAIHAAPTLSAWIEVDRIVALGLRFPSWQPPHLDVDAGPTPASIVFPLCRTFIQYEWERASGQISRKSKKEWIEEDRRAALYLKFSKSAPGGPLFFQRVVSILQAHPQFFGVLPIASGHFKLDSPLLVEATRVIPSTPNVLSAGQRRQANGKGKLKDAEWVDLPYFDRRDFGEKFTGRGPFALSDPAGVLHLLVTDCMDVGEDQLRDHVAAILLAEGLVAIAAGTIHVTGDSFRRFRARLTQILERHADADLVRRWSEKKLQRKRKDAIRCWERHKSKLERIACLRHFFFLGTTEGHDELKKRLGREISRIEGEDQPYDEDLYDHVTDSALSRAREAEKMMPPREEPADWDNEPSYCEPEEIISEFEFMKEGKFFLDPLSAQIVELDL</sequence>
<reference evidence="2" key="1">
    <citation type="submission" date="2014-09" db="EMBL/GenBank/DDBJ databases">
        <title>Genome sequence of the luminous mushroom Mycena chlorophos for searching fungal bioluminescence genes.</title>
        <authorList>
            <person name="Tanaka Y."/>
            <person name="Kasuga D."/>
            <person name="Oba Y."/>
            <person name="Hase S."/>
            <person name="Sato K."/>
            <person name="Oba Y."/>
            <person name="Sakakibara Y."/>
        </authorList>
    </citation>
    <scope>NUCLEOTIDE SEQUENCE</scope>
</reference>
<name>A0ABQ0LRM2_MYCCL</name>
<keyword evidence="3" id="KW-1185">Reference proteome</keyword>
<dbReference type="Proteomes" id="UP000815677">
    <property type="component" value="Unassembled WGS sequence"/>
</dbReference>
<organism evidence="2 3">
    <name type="scientific">Mycena chlorophos</name>
    <name type="common">Agaric fungus</name>
    <name type="synonym">Agaricus chlorophos</name>
    <dbReference type="NCBI Taxonomy" id="658473"/>
    <lineage>
        <taxon>Eukaryota</taxon>
        <taxon>Fungi</taxon>
        <taxon>Dikarya</taxon>
        <taxon>Basidiomycota</taxon>
        <taxon>Agaricomycotina</taxon>
        <taxon>Agaricomycetes</taxon>
        <taxon>Agaricomycetidae</taxon>
        <taxon>Agaricales</taxon>
        <taxon>Marasmiineae</taxon>
        <taxon>Mycenaceae</taxon>
        <taxon>Mycena</taxon>
    </lineage>
</organism>
<accession>A0ABQ0LRM2</accession>
<evidence type="ECO:0000313" key="3">
    <source>
        <dbReference type="Proteomes" id="UP000815677"/>
    </source>
</evidence>
<evidence type="ECO:0000256" key="1">
    <source>
        <dbReference type="SAM" id="MobiDB-lite"/>
    </source>
</evidence>
<gene>
    <name evidence="2" type="ORF">MCHLO_10680</name>
</gene>
<protein>
    <submittedName>
        <fullName evidence="2">Uncharacterized protein</fullName>
    </submittedName>
</protein>
<feature type="compositionally biased region" description="Basic and acidic residues" evidence="1">
    <location>
        <begin position="638"/>
        <end position="650"/>
    </location>
</feature>
<evidence type="ECO:0000313" key="2">
    <source>
        <dbReference type="EMBL" id="GAT53759.1"/>
    </source>
</evidence>